<reference evidence="1" key="1">
    <citation type="submission" date="2021-08" db="EMBL/GenBank/DDBJ databases">
        <title>The first chromosome-level gecko genome reveals the dynamic sex chromosomes of Neotropical dwarf geckos (Sphaerodactylidae: Sphaerodactylus).</title>
        <authorList>
            <person name="Pinto B.J."/>
            <person name="Keating S.E."/>
            <person name="Gamble T."/>
        </authorList>
    </citation>
    <scope>NUCLEOTIDE SEQUENCE</scope>
    <source>
        <strain evidence="1">TG3544</strain>
    </source>
</reference>
<evidence type="ECO:0000313" key="2">
    <source>
        <dbReference type="Proteomes" id="UP000827872"/>
    </source>
</evidence>
<accession>A0ACB8FIJ0</accession>
<dbReference type="Proteomes" id="UP000827872">
    <property type="component" value="Linkage Group LG04"/>
</dbReference>
<sequence>MLDGLAMEPPPCSSDTASPSALVREQRGSKPWQAGSPVPPESGWERVLELFRKNELNRYPEETLNICKTTFTAGIFGLVYGGIPGFLYAKKRYIEQSDAEIFHNRLDAAQSMHRAAVRGFIRYGWRWGWRVAAFVAIFNTVSISLSLYHDKILLSHFVAAGAVTGGLFRFHLGLGGFAAGSIFGALLGVPAGGLMMGMQKLSGETFLERRKRERRELYEQQLAEWNNSLNITESISKETDDYIQKRTEKRGDEKFQQLVHLAPDSES</sequence>
<dbReference type="EMBL" id="CM037617">
    <property type="protein sequence ID" value="KAH8004720.1"/>
    <property type="molecule type" value="Genomic_DNA"/>
</dbReference>
<protein>
    <submittedName>
        <fullName evidence="1">Uncharacterized protein</fullName>
    </submittedName>
</protein>
<organism evidence="1 2">
    <name type="scientific">Sphaerodactylus townsendi</name>
    <dbReference type="NCBI Taxonomy" id="933632"/>
    <lineage>
        <taxon>Eukaryota</taxon>
        <taxon>Metazoa</taxon>
        <taxon>Chordata</taxon>
        <taxon>Craniata</taxon>
        <taxon>Vertebrata</taxon>
        <taxon>Euteleostomi</taxon>
        <taxon>Lepidosauria</taxon>
        <taxon>Squamata</taxon>
        <taxon>Bifurcata</taxon>
        <taxon>Gekkota</taxon>
        <taxon>Sphaerodactylidae</taxon>
        <taxon>Sphaerodactylus</taxon>
    </lineage>
</organism>
<comment type="caution">
    <text evidence="1">The sequence shown here is derived from an EMBL/GenBank/DDBJ whole genome shotgun (WGS) entry which is preliminary data.</text>
</comment>
<gene>
    <name evidence="1" type="ORF">K3G42_017616</name>
</gene>
<evidence type="ECO:0000313" key="1">
    <source>
        <dbReference type="EMBL" id="KAH8004720.1"/>
    </source>
</evidence>
<name>A0ACB8FIJ0_9SAUR</name>
<proteinExistence type="predicted"/>
<keyword evidence="2" id="KW-1185">Reference proteome</keyword>